<dbReference type="Proteomes" id="UP000814033">
    <property type="component" value="Unassembled WGS sequence"/>
</dbReference>
<organism evidence="1 2">
    <name type="scientific">Auriscalpium vulgare</name>
    <dbReference type="NCBI Taxonomy" id="40419"/>
    <lineage>
        <taxon>Eukaryota</taxon>
        <taxon>Fungi</taxon>
        <taxon>Dikarya</taxon>
        <taxon>Basidiomycota</taxon>
        <taxon>Agaricomycotina</taxon>
        <taxon>Agaricomycetes</taxon>
        <taxon>Russulales</taxon>
        <taxon>Auriscalpiaceae</taxon>
        <taxon>Auriscalpium</taxon>
    </lineage>
</organism>
<reference evidence="1" key="1">
    <citation type="submission" date="2021-02" db="EMBL/GenBank/DDBJ databases">
        <authorList>
            <consortium name="DOE Joint Genome Institute"/>
            <person name="Ahrendt S."/>
            <person name="Looney B.P."/>
            <person name="Miyauchi S."/>
            <person name="Morin E."/>
            <person name="Drula E."/>
            <person name="Courty P.E."/>
            <person name="Chicoki N."/>
            <person name="Fauchery L."/>
            <person name="Kohler A."/>
            <person name="Kuo A."/>
            <person name="Labutti K."/>
            <person name="Pangilinan J."/>
            <person name="Lipzen A."/>
            <person name="Riley R."/>
            <person name="Andreopoulos W."/>
            <person name="He G."/>
            <person name="Johnson J."/>
            <person name="Barry K.W."/>
            <person name="Grigoriev I.V."/>
            <person name="Nagy L."/>
            <person name="Hibbett D."/>
            <person name="Henrissat B."/>
            <person name="Matheny P.B."/>
            <person name="Labbe J."/>
            <person name="Martin F."/>
        </authorList>
    </citation>
    <scope>NUCLEOTIDE SEQUENCE</scope>
    <source>
        <strain evidence="1">FP105234-sp</strain>
    </source>
</reference>
<evidence type="ECO:0000313" key="2">
    <source>
        <dbReference type="Proteomes" id="UP000814033"/>
    </source>
</evidence>
<keyword evidence="2" id="KW-1185">Reference proteome</keyword>
<comment type="caution">
    <text evidence="1">The sequence shown here is derived from an EMBL/GenBank/DDBJ whole genome shotgun (WGS) entry which is preliminary data.</text>
</comment>
<reference evidence="1" key="2">
    <citation type="journal article" date="2022" name="New Phytol.">
        <title>Evolutionary transition to the ectomycorrhizal habit in the genomes of a hyperdiverse lineage of mushroom-forming fungi.</title>
        <authorList>
            <person name="Looney B."/>
            <person name="Miyauchi S."/>
            <person name="Morin E."/>
            <person name="Drula E."/>
            <person name="Courty P.E."/>
            <person name="Kohler A."/>
            <person name="Kuo A."/>
            <person name="LaButti K."/>
            <person name="Pangilinan J."/>
            <person name="Lipzen A."/>
            <person name="Riley R."/>
            <person name="Andreopoulos W."/>
            <person name="He G."/>
            <person name="Johnson J."/>
            <person name="Nolan M."/>
            <person name="Tritt A."/>
            <person name="Barry K.W."/>
            <person name="Grigoriev I.V."/>
            <person name="Nagy L.G."/>
            <person name="Hibbett D."/>
            <person name="Henrissat B."/>
            <person name="Matheny P.B."/>
            <person name="Labbe J."/>
            <person name="Martin F.M."/>
        </authorList>
    </citation>
    <scope>NUCLEOTIDE SEQUENCE</scope>
    <source>
        <strain evidence="1">FP105234-sp</strain>
    </source>
</reference>
<gene>
    <name evidence="1" type="ORF">FA95DRAFT_1552334</name>
</gene>
<name>A0ACB8SBI4_9AGAM</name>
<sequence length="71" mass="7088">MRVLYTAGDGGPVTTGGAASGGCAAAGDAAALPSTQPRRSGRVTRAYAAHGAVLVGARRGFRYSILIDIIL</sequence>
<protein>
    <submittedName>
        <fullName evidence="1">Uncharacterized protein</fullName>
    </submittedName>
</protein>
<accession>A0ACB8SBI4</accession>
<proteinExistence type="predicted"/>
<dbReference type="EMBL" id="MU275840">
    <property type="protein sequence ID" value="KAI0053280.1"/>
    <property type="molecule type" value="Genomic_DNA"/>
</dbReference>
<evidence type="ECO:0000313" key="1">
    <source>
        <dbReference type="EMBL" id="KAI0053280.1"/>
    </source>
</evidence>